<name>A0A9P0F9Z3_BRAAE</name>
<sequence>MYTLETLGTLHKACRHHILEIMLEAVVIKCIGPSSGPDILLFKRFKKSWPTICKDDFQTLSSLPAGSSATLLKDTDFLVSSCRKKLEVFPPRDDYKELLE</sequence>
<keyword evidence="2" id="KW-1185">Reference proteome</keyword>
<protein>
    <submittedName>
        <fullName evidence="1">Uncharacterized protein</fullName>
    </submittedName>
</protein>
<dbReference type="OrthoDB" id="8053568at2759"/>
<dbReference type="AlphaFoldDB" id="A0A9P0F9Z3"/>
<proteinExistence type="predicted"/>
<accession>A0A9P0F9Z3</accession>
<reference evidence="1" key="1">
    <citation type="submission" date="2021-12" db="EMBL/GenBank/DDBJ databases">
        <authorList>
            <person name="King R."/>
        </authorList>
    </citation>
    <scope>NUCLEOTIDE SEQUENCE</scope>
</reference>
<organism evidence="1 2">
    <name type="scientific">Brassicogethes aeneus</name>
    <name type="common">Rape pollen beetle</name>
    <name type="synonym">Meligethes aeneus</name>
    <dbReference type="NCBI Taxonomy" id="1431903"/>
    <lineage>
        <taxon>Eukaryota</taxon>
        <taxon>Metazoa</taxon>
        <taxon>Ecdysozoa</taxon>
        <taxon>Arthropoda</taxon>
        <taxon>Hexapoda</taxon>
        <taxon>Insecta</taxon>
        <taxon>Pterygota</taxon>
        <taxon>Neoptera</taxon>
        <taxon>Endopterygota</taxon>
        <taxon>Coleoptera</taxon>
        <taxon>Polyphaga</taxon>
        <taxon>Cucujiformia</taxon>
        <taxon>Nitidulidae</taxon>
        <taxon>Meligethinae</taxon>
        <taxon>Brassicogethes</taxon>
    </lineage>
</organism>
<evidence type="ECO:0000313" key="1">
    <source>
        <dbReference type="EMBL" id="CAH0547061.1"/>
    </source>
</evidence>
<dbReference type="EMBL" id="OV121132">
    <property type="protein sequence ID" value="CAH0547061.1"/>
    <property type="molecule type" value="Genomic_DNA"/>
</dbReference>
<gene>
    <name evidence="1" type="ORF">MELIAE_LOCUS1113</name>
</gene>
<evidence type="ECO:0000313" key="2">
    <source>
        <dbReference type="Proteomes" id="UP001154078"/>
    </source>
</evidence>
<dbReference type="Proteomes" id="UP001154078">
    <property type="component" value="Chromosome 1"/>
</dbReference>